<protein>
    <submittedName>
        <fullName evidence="2">Uncharacterized protein</fullName>
    </submittedName>
</protein>
<feature type="compositionally biased region" description="Low complexity" evidence="1">
    <location>
        <begin position="1073"/>
        <end position="1084"/>
    </location>
</feature>
<gene>
    <name evidence="2" type="ORF">EZS28_002547</name>
</gene>
<name>A0A5J4X544_9EUKA</name>
<dbReference type="PANTHER" id="PTHR22747">
    <property type="entry name" value="NUCLEOPLASMIN"/>
    <property type="match status" value="1"/>
</dbReference>
<dbReference type="EMBL" id="SNRW01000312">
    <property type="protein sequence ID" value="KAA6401922.1"/>
    <property type="molecule type" value="Genomic_DNA"/>
</dbReference>
<feature type="region of interest" description="Disordered" evidence="1">
    <location>
        <begin position="1045"/>
        <end position="1084"/>
    </location>
</feature>
<feature type="compositionally biased region" description="Basic residues" evidence="1">
    <location>
        <begin position="1046"/>
        <end position="1055"/>
    </location>
</feature>
<dbReference type="GO" id="GO:0005730">
    <property type="term" value="C:nucleolus"/>
    <property type="evidence" value="ECO:0007669"/>
    <property type="project" value="TreeGrafter"/>
</dbReference>
<evidence type="ECO:0000256" key="1">
    <source>
        <dbReference type="SAM" id="MobiDB-lite"/>
    </source>
</evidence>
<feature type="compositionally biased region" description="Polar residues" evidence="1">
    <location>
        <begin position="1434"/>
        <end position="1449"/>
    </location>
</feature>
<feature type="compositionally biased region" description="Acidic residues" evidence="1">
    <location>
        <begin position="1467"/>
        <end position="1479"/>
    </location>
</feature>
<dbReference type="InterPro" id="IPR004301">
    <property type="entry name" value="Nucleoplasmin"/>
</dbReference>
<feature type="region of interest" description="Disordered" evidence="1">
    <location>
        <begin position="79"/>
        <end position="165"/>
    </location>
</feature>
<evidence type="ECO:0000313" key="2">
    <source>
        <dbReference type="EMBL" id="KAA6401922.1"/>
    </source>
</evidence>
<dbReference type="GO" id="GO:0003723">
    <property type="term" value="F:RNA binding"/>
    <property type="evidence" value="ECO:0007669"/>
    <property type="project" value="TreeGrafter"/>
</dbReference>
<sequence length="1788" mass="203262">MKSSKQQDGQNLKQLISGTLRKNGLDGIDIVIARSMWEYKEELKLILEENKETEDDDILMEKNVQEAVKILIQAGIITSKSSSSSSSSQKSKSSQSKSLQTTIVTTSIQHQNQPSKSSKPGNDTVSNQRSPYQSQSPSRSIKEKDKEIRKDKNKDNSQQSPPNQQYSFTSLSQIQLKNQGLKALAIADNNLAKLFVSRHSVEKVDIMTDREFVNLLSQVLQSERKKYEKEKQRDLWWRQIQKAIQVQQQQKDQQEKNKNGLEPVDKENQQQQQKQQQLQKPQPRRTQTYFQVISWKISDVIALLSRRIDNHRSIIKSGIVQCMLKVIQTEDQYHVGTIAQSFAELCCFLSSTHRGFIFLQDINNKYGSTAAVEAERKKYEQLNPKSPDPVPSITSPLIQPSLNSSQPYYQNYSQPLSPNSYQKQRNKQQTFHNSIVVHEAVVVGKEPRDIFEQFTNYYNSPEKIAQYNSWQPKYQLLELGGVQLSSPIYVSQSPEHIYLIIDLQVLQIVTFNMWRQCKNELILSSFGASKVFTNEETIDQFGGNYQMNTIKSYTGELSFEQEHQRQVEHQDILRLSVIILHNLCCGCPSRKLKPNSKGAIKNNQFQNQLNKNDDKSKMKHKSSRLSIKLSSGSQTSIILSNRVSQWNGWGFGWQDEDEQDEEDDESEDDEDQEQNEQEQSSSSKGLKFLLQGFSQVDIKEYEQKRIGLLKGLARSRGIIPLLLFVIHDHIDIDPVIVKCILSTVCELLRFPQCRLNAITSAVDQLISSAFQTVTAAVQAAIFAANSASSSHLNVNQQDNNQQRIQPSSSSKILTSPLVLLSVARQLTQSQQNLQILTIPQSNNKKSNKESMRYSLMKKNNDNQSKQQPLQLHKPIASQPNGSKSPEQNPQAIMPINEALLRPTAASIAKAEPCHSLGIKVAANTLSTYWGQKDKEGICFDALRLIYFFVNVNPNIAEGESCLNWSLWGKDIEKVGNEQVNKIRQREFVEKKEKNDADDTDEVVDIISETDPLVLILKNRDNAQSPQEFLIQAIVAEKKRLDQIKNIKMKNKKKNKSKDNISERNSPNDDKSSKSSVSSVQNKYNPNNKNKQLIFNIQQENLKRIYELRIIRFLCKAFINLNKFQISPDTLQLILEILCLFGEKYNPQFSYLEKGDQDGEKSKDNVEITKSSSSVSILTPNGKKWIMTSYDPDASFPETLEYQISSSKNLGVKILVNSFFDVCRECEQNKDTTSNQRPITPKFNIFEDSFVHGIDPPELHRFITAMAYAINQFGEWDPLTKGNSRSMAKTYFGEGIDLYSNEILLRIASSEDMIDHISFNGVSIVKLVCQLYVLLGGNSVESEQGLGAIPALPTLLSVLHRACFPSPILTKWVLSALKQTAKTSQVLQQLVQLDTVKLLIDIMSYYGAFSCLLMGIPVPPAYAIVDERDQSNFMNNQYSPQISTHHNGYSSPMLISPQTNRIGNQTTDENDNELEDEEDWLLLGDPDQKPSESYIKPSNSNKQGNSSLKKSSSQSSQQFEPFSFISKPPNIPLFQSLNPSSKSNNLVSQSNKYKEKKEIMLSLCKKRQMQFQFWSKYVVFNELTFSYIDEDDIDPNIEQRIFSQQPNFCKVDSGINLSNTQILSPFQNQVSSLLNGLDANGQQMISDRMKRRMMYDVTEIVRLCCEVIISIANSIGQLHHTELFIIATPFSCNDNSNTESKKPKSGMWGKDGKESEKDIIEGILERLATSAVKEELLEMMSRFMGKFRAYVECAATTLFALHKKQGSFSRFTALLKQARQIYPESICFE</sequence>
<feature type="region of interest" description="Disordered" evidence="1">
    <location>
        <begin position="248"/>
        <end position="283"/>
    </location>
</feature>
<feature type="compositionally biased region" description="Basic and acidic residues" evidence="1">
    <location>
        <begin position="252"/>
        <end position="268"/>
    </location>
</feature>
<dbReference type="GO" id="GO:0006338">
    <property type="term" value="P:chromatin remodeling"/>
    <property type="evidence" value="ECO:0007669"/>
    <property type="project" value="TreeGrafter"/>
</dbReference>
<dbReference type="GO" id="GO:0005654">
    <property type="term" value="C:nucleoplasm"/>
    <property type="evidence" value="ECO:0007669"/>
    <property type="project" value="TreeGrafter"/>
</dbReference>
<feature type="compositionally biased region" description="Low complexity" evidence="1">
    <location>
        <begin position="126"/>
        <end position="139"/>
    </location>
</feature>
<organism evidence="2 3">
    <name type="scientific">Streblomastix strix</name>
    <dbReference type="NCBI Taxonomy" id="222440"/>
    <lineage>
        <taxon>Eukaryota</taxon>
        <taxon>Metamonada</taxon>
        <taxon>Preaxostyla</taxon>
        <taxon>Oxymonadida</taxon>
        <taxon>Streblomastigidae</taxon>
        <taxon>Streblomastix</taxon>
    </lineage>
</organism>
<feature type="region of interest" description="Disordered" evidence="1">
    <location>
        <begin position="597"/>
        <end position="628"/>
    </location>
</feature>
<proteinExistence type="predicted"/>
<feature type="compositionally biased region" description="Basic and acidic residues" evidence="1">
    <location>
        <begin position="140"/>
        <end position="155"/>
    </location>
</feature>
<feature type="compositionally biased region" description="Polar residues" evidence="1">
    <location>
        <begin position="99"/>
        <end position="125"/>
    </location>
</feature>
<accession>A0A5J4X544</accession>
<feature type="compositionally biased region" description="Low complexity" evidence="1">
    <location>
        <begin position="1497"/>
        <end position="1512"/>
    </location>
</feature>
<dbReference type="GO" id="GO:0005737">
    <property type="term" value="C:cytoplasm"/>
    <property type="evidence" value="ECO:0007669"/>
    <property type="project" value="TreeGrafter"/>
</dbReference>
<dbReference type="PANTHER" id="PTHR22747:SF18">
    <property type="entry name" value="GEO09167P1-RELATED"/>
    <property type="match status" value="1"/>
</dbReference>
<evidence type="ECO:0000313" key="3">
    <source>
        <dbReference type="Proteomes" id="UP000324800"/>
    </source>
</evidence>
<feature type="compositionally biased region" description="Basic and acidic residues" evidence="1">
    <location>
        <begin position="1056"/>
        <end position="1072"/>
    </location>
</feature>
<reference evidence="2 3" key="1">
    <citation type="submission" date="2019-03" db="EMBL/GenBank/DDBJ databases">
        <title>Single cell metagenomics reveals metabolic interactions within the superorganism composed of flagellate Streblomastix strix and complex community of Bacteroidetes bacteria on its surface.</title>
        <authorList>
            <person name="Treitli S.C."/>
            <person name="Kolisko M."/>
            <person name="Husnik F."/>
            <person name="Keeling P."/>
            <person name="Hampl V."/>
        </authorList>
    </citation>
    <scope>NUCLEOTIDE SEQUENCE [LARGE SCALE GENOMIC DNA]</scope>
    <source>
        <strain evidence="2">ST1C</strain>
    </source>
</reference>
<feature type="compositionally biased region" description="Low complexity" evidence="1">
    <location>
        <begin position="601"/>
        <end position="610"/>
    </location>
</feature>
<feature type="compositionally biased region" description="Low complexity" evidence="1">
    <location>
        <begin position="156"/>
        <end position="165"/>
    </location>
</feature>
<feature type="compositionally biased region" description="Polar residues" evidence="1">
    <location>
        <begin position="1455"/>
        <end position="1466"/>
    </location>
</feature>
<feature type="region of interest" description="Disordered" evidence="1">
    <location>
        <begin position="1434"/>
        <end position="1512"/>
    </location>
</feature>
<feature type="compositionally biased region" description="Low complexity" evidence="1">
    <location>
        <begin position="79"/>
        <end position="98"/>
    </location>
</feature>
<dbReference type="GO" id="GO:0042393">
    <property type="term" value="F:histone binding"/>
    <property type="evidence" value="ECO:0007669"/>
    <property type="project" value="TreeGrafter"/>
</dbReference>
<feature type="region of interest" description="Disordered" evidence="1">
    <location>
        <begin position="654"/>
        <end position="683"/>
    </location>
</feature>
<comment type="caution">
    <text evidence="2">The sequence shown here is derived from an EMBL/GenBank/DDBJ whole genome shotgun (WGS) entry which is preliminary data.</text>
</comment>
<feature type="compositionally biased region" description="Acidic residues" evidence="1">
    <location>
        <begin position="654"/>
        <end position="676"/>
    </location>
</feature>
<dbReference type="GO" id="GO:0003682">
    <property type="term" value="F:chromatin binding"/>
    <property type="evidence" value="ECO:0007669"/>
    <property type="project" value="TreeGrafter"/>
</dbReference>
<feature type="compositionally biased region" description="Low complexity" evidence="1">
    <location>
        <begin position="269"/>
        <end position="283"/>
    </location>
</feature>
<dbReference type="Proteomes" id="UP000324800">
    <property type="component" value="Unassembled WGS sequence"/>
</dbReference>